<reference evidence="1" key="1">
    <citation type="submission" date="2019-04" db="EMBL/GenBank/DDBJ databases">
        <title>Microbes associate with the intestines of laboratory mice.</title>
        <authorList>
            <person name="Navarre W."/>
            <person name="Wong E."/>
            <person name="Huang K."/>
            <person name="Tropini C."/>
            <person name="Ng K."/>
            <person name="Yu B."/>
        </authorList>
    </citation>
    <scope>NUCLEOTIDE SEQUENCE</scope>
    <source>
        <strain evidence="1">NM04_E33</strain>
    </source>
</reference>
<protein>
    <submittedName>
        <fullName evidence="1">Glycogen debranching protein</fullName>
    </submittedName>
</protein>
<comment type="caution">
    <text evidence="1">The sequence shown here is derived from an EMBL/GenBank/DDBJ whole genome shotgun (WGS) entry which is preliminary data.</text>
</comment>
<evidence type="ECO:0000313" key="1">
    <source>
        <dbReference type="EMBL" id="TGY77360.1"/>
    </source>
</evidence>
<name>A0AC61REH9_9BACT</name>
<keyword evidence="2" id="KW-1185">Reference proteome</keyword>
<accession>A0AC61REH9</accession>
<dbReference type="EMBL" id="SRYB01000026">
    <property type="protein sequence ID" value="TGY77360.1"/>
    <property type="molecule type" value="Genomic_DNA"/>
</dbReference>
<organism evidence="1 2">
    <name type="scientific">Lepagella muris</name>
    <dbReference type="NCBI Taxonomy" id="3032870"/>
    <lineage>
        <taxon>Bacteria</taxon>
        <taxon>Pseudomonadati</taxon>
        <taxon>Bacteroidota</taxon>
        <taxon>Bacteroidia</taxon>
        <taxon>Bacteroidales</taxon>
        <taxon>Muribaculaceae</taxon>
        <taxon>Lepagella</taxon>
    </lineage>
</organism>
<evidence type="ECO:0000313" key="2">
    <source>
        <dbReference type="Proteomes" id="UP000306319"/>
    </source>
</evidence>
<sequence length="776" mass="85713">MNRKNISTFMGGVALIGGCGAAHASDDVVVATDAYTWKGDTLYQDEFKAWTVNPYEIRSTYKGRPGYFMPIDQVWKRKNDLSAYPKVSGGNRLMEAIYNMGLDEMVNAVEPDTTLRTGKEWAGVWTRDVSYSIILSMAALQPEASMISLMKKVNKEGQIIQDTGSGGAWPISTDRMIWTVAAWEIYKVTGDKKWLETVYPIVQRSLAKDAKTVMSDKGLVKGETSFIDWREQSYPKWMQVADISQSEAMGTNVLYAAALNCASEMAAELGKKVESAEYKKESETLSAAIDKTFWMPDKGYYGMYTYGRDNKILNPRAETLGEALAILYDIAPADRQKSISENNPTTKFGPAIFYPQIADMPNYHNNALWPFVASYWTLAQAKAGNEQGVMEGIGSVIRPAALFATNKENFNLDNGDIFTELNSSNMLWSLAGNLALTNRILFGLNFEKDGLRIYPFVPKALAADRTLSDFPYRGARLNVTVKGYGDKVKSMTVDGKEFDIKNGTLIPAKKLKGNVDIVVTMADEPISPMKINKVNNSKAPLTPQTWLSTDSRLAKAGVPVLNILEWNPIEYIAGYIVLRDGKEVGRTRQTSWPATEEGEWQVIGVSSNGTQSFASEPRSNRLHGFFDMAGEKLSVASPEVSYAPENNKVEGYRGNGFVETDHSSAPVVMTIKTGDAELPGGEYALSFRYANGNGPVNTENKAAVRSLYVDGKDVGTIVMPHRGVGNWNDWGMTNSVRVMLAPGTHEIKLVLNPEDENMNLHTNHALIDGVVIERVK</sequence>
<gene>
    <name evidence="1" type="ORF">E5331_14940</name>
</gene>
<dbReference type="Proteomes" id="UP000306319">
    <property type="component" value="Unassembled WGS sequence"/>
</dbReference>
<proteinExistence type="predicted"/>